<dbReference type="PIRSF" id="PIRSF010130">
    <property type="entry name" value="PduL"/>
    <property type="match status" value="1"/>
</dbReference>
<accession>A0A0L6U3C9</accession>
<evidence type="ECO:0000256" key="9">
    <source>
        <dbReference type="ARBA" id="ARBA00047589"/>
    </source>
</evidence>
<gene>
    <name evidence="11" type="ORF">AKG39_07215</name>
</gene>
<evidence type="ECO:0000256" key="1">
    <source>
        <dbReference type="ARBA" id="ARBA00001947"/>
    </source>
</evidence>
<evidence type="ECO:0000256" key="5">
    <source>
        <dbReference type="ARBA" id="ARBA00022679"/>
    </source>
</evidence>
<dbReference type="OrthoDB" id="9784365at2"/>
<evidence type="ECO:0000256" key="6">
    <source>
        <dbReference type="ARBA" id="ARBA00022723"/>
    </source>
</evidence>
<dbReference type="InterPro" id="IPR008300">
    <property type="entry name" value="PTAC"/>
</dbReference>
<evidence type="ECO:0000313" key="12">
    <source>
        <dbReference type="Proteomes" id="UP000036873"/>
    </source>
</evidence>
<keyword evidence="6" id="KW-0479">Metal-binding</keyword>
<comment type="cofactor">
    <cofactor evidence="1">
        <name>Zn(2+)</name>
        <dbReference type="ChEBI" id="CHEBI:29105"/>
    </cofactor>
</comment>
<evidence type="ECO:0000256" key="2">
    <source>
        <dbReference type="ARBA" id="ARBA00007342"/>
    </source>
</evidence>
<protein>
    <recommendedName>
        <fullName evidence="4 10">Phosphate propanoyltransferase</fullName>
        <ecNumber evidence="3 10">2.3.1.222</ecNumber>
    </recommendedName>
</protein>
<comment type="catalytic activity">
    <reaction evidence="9 10">
        <text>propanoyl-CoA + phosphate = propanoyl phosphate + CoA</text>
        <dbReference type="Rhea" id="RHEA:28046"/>
        <dbReference type="ChEBI" id="CHEBI:43474"/>
        <dbReference type="ChEBI" id="CHEBI:57287"/>
        <dbReference type="ChEBI" id="CHEBI:57392"/>
        <dbReference type="ChEBI" id="CHEBI:58933"/>
        <dbReference type="EC" id="2.3.1.222"/>
    </reaction>
</comment>
<evidence type="ECO:0000256" key="8">
    <source>
        <dbReference type="ARBA" id="ARBA00023315"/>
    </source>
</evidence>
<dbReference type="PANTHER" id="PTHR39453:SF1">
    <property type="entry name" value="PHOSPHATE PROPANOYLTRANSFERASE"/>
    <property type="match status" value="1"/>
</dbReference>
<keyword evidence="5 10" id="KW-0808">Transferase</keyword>
<comment type="pathway">
    <text evidence="10">Polyol metabolism; 1,2-propanediol degradation.</text>
</comment>
<sequence length="226" mass="25111">MTTDIENPDIKKVIQEIVTNILQDNQNNEFSRNINDDLLRIPVGVSNRHVHLCRKDMDVLFGEGSELTEYRELTQKGYFAAKETVTVVGPKGAINKVRLLGPLRNDTQIEVLASDRFTLGIEPPVRESGSPTVAPTITIVGPKGTVINNMGGMVAWRHIHMNAYESKLLGVSDGDYVKVKTQGEREIIFSNVKIRIGEAFRTELHLDSDEANAASIKNGDFLKIIL</sequence>
<evidence type="ECO:0000256" key="4">
    <source>
        <dbReference type="ARBA" id="ARBA00020837"/>
    </source>
</evidence>
<dbReference type="Proteomes" id="UP000036873">
    <property type="component" value="Unassembled WGS sequence"/>
</dbReference>
<dbReference type="NCBIfam" id="NF011652">
    <property type="entry name" value="PRK15070.1"/>
    <property type="match status" value="1"/>
</dbReference>
<evidence type="ECO:0000256" key="7">
    <source>
        <dbReference type="ARBA" id="ARBA00022833"/>
    </source>
</evidence>
<dbReference type="GO" id="GO:0051144">
    <property type="term" value="P:1,2-propanediol catabolic process"/>
    <property type="evidence" value="ECO:0007669"/>
    <property type="project" value="UniProtKB-UniPathway"/>
</dbReference>
<keyword evidence="8 10" id="KW-0012">Acyltransferase</keyword>
<name>A0A0L6U3C9_9FIRM</name>
<proteinExistence type="inferred from homology"/>
<dbReference type="UniPathway" id="UPA00621"/>
<dbReference type="EC" id="2.3.1.222" evidence="3 10"/>
<evidence type="ECO:0000313" key="11">
    <source>
        <dbReference type="EMBL" id="KNZ42295.1"/>
    </source>
</evidence>
<dbReference type="Pfam" id="PF06130">
    <property type="entry name" value="PTAC"/>
    <property type="match status" value="1"/>
</dbReference>
<dbReference type="PANTHER" id="PTHR39453">
    <property type="entry name" value="PHOSPHATE PROPANOYLTRANSFERASE"/>
    <property type="match status" value="1"/>
</dbReference>
<comment type="function">
    <text evidence="10">Involved in 1,2-propanediol (1,2-PD) degradation by catalyzing the conversion of propanoyl-CoA to propanoyl-phosphate.</text>
</comment>
<dbReference type="EMBL" id="LGYO01000016">
    <property type="protein sequence ID" value="KNZ42295.1"/>
    <property type="molecule type" value="Genomic_DNA"/>
</dbReference>
<comment type="caution">
    <text evidence="11">The sequence shown here is derived from an EMBL/GenBank/DDBJ whole genome shotgun (WGS) entry which is preliminary data.</text>
</comment>
<dbReference type="STRING" id="52689.AKG39_07215"/>
<dbReference type="GO" id="GO:0046872">
    <property type="term" value="F:metal ion binding"/>
    <property type="evidence" value="ECO:0007669"/>
    <property type="project" value="UniProtKB-KW"/>
</dbReference>
<organism evidence="11 12">
    <name type="scientific">Acetobacterium bakii</name>
    <dbReference type="NCBI Taxonomy" id="52689"/>
    <lineage>
        <taxon>Bacteria</taxon>
        <taxon>Bacillati</taxon>
        <taxon>Bacillota</taxon>
        <taxon>Clostridia</taxon>
        <taxon>Eubacteriales</taxon>
        <taxon>Eubacteriaceae</taxon>
        <taxon>Acetobacterium</taxon>
    </lineage>
</organism>
<reference evidence="12" key="1">
    <citation type="submission" date="2015-07" db="EMBL/GenBank/DDBJ databases">
        <title>Draft genome sequence of Acetobacterium bakii DSM 8293, a potential psychrophilic chemical producer through syngas fermentation.</title>
        <authorList>
            <person name="Song Y."/>
            <person name="Hwang S."/>
            <person name="Cho B.-K."/>
        </authorList>
    </citation>
    <scope>NUCLEOTIDE SEQUENCE [LARGE SCALE GENOMIC DNA]</scope>
    <source>
        <strain evidence="12">DSM 8239</strain>
    </source>
</reference>
<dbReference type="GO" id="GO:0016747">
    <property type="term" value="F:acyltransferase activity, transferring groups other than amino-acyl groups"/>
    <property type="evidence" value="ECO:0007669"/>
    <property type="project" value="InterPro"/>
</dbReference>
<comment type="similarity">
    <text evidence="2 10">Belongs to the PduL family.</text>
</comment>
<dbReference type="RefSeq" id="WP_083439461.1">
    <property type="nucleotide sequence ID" value="NZ_LGYO01000016.1"/>
</dbReference>
<evidence type="ECO:0000256" key="3">
    <source>
        <dbReference type="ARBA" id="ARBA00012206"/>
    </source>
</evidence>
<keyword evidence="12" id="KW-1185">Reference proteome</keyword>
<evidence type="ECO:0000256" key="10">
    <source>
        <dbReference type="PIRNR" id="PIRNR010130"/>
    </source>
</evidence>
<dbReference type="AlphaFoldDB" id="A0A0L6U3C9"/>
<keyword evidence="7" id="KW-0862">Zinc</keyword>